<dbReference type="Pfam" id="PF00561">
    <property type="entry name" value="Abhydrolase_1"/>
    <property type="match status" value="1"/>
</dbReference>
<comment type="caution">
    <text evidence="2">The sequence shown here is derived from an EMBL/GenBank/DDBJ whole genome shotgun (WGS) entry which is preliminary data.</text>
</comment>
<sequence>MDGQTSTVTTPDGRRLGVCVWGDPDGAPLFWLHGTPGSRFLREPDDSYVRHHLRVYTYDRPGYGLSTRLPGRRAAGTAADVRAIADAFGLDEFGVAGVSGGGPSALAAAALLPERVRRCAVVAGLAPFSSEGLDFFAGMDEEGQQGWQLNLQGASALESDWQEVLAWVKAGLPDLNLSDAEHAMLIETMIEATRQGSGGYIDDSLSFVDDWGFALEEVRVPTRIMVARDDTSVPAAHGEWLVGHLPAAELITVDGGHFGPRHDPEMELLTWVGHGDASYSPRSRRNSGL</sequence>
<dbReference type="PANTHER" id="PTHR43433:SF5">
    <property type="entry name" value="AB HYDROLASE-1 DOMAIN-CONTAINING PROTEIN"/>
    <property type="match status" value="1"/>
</dbReference>
<evidence type="ECO:0000313" key="3">
    <source>
        <dbReference type="Proteomes" id="UP000295573"/>
    </source>
</evidence>
<accession>A0A4R2I4V2</accession>
<dbReference type="OrthoDB" id="9800988at2"/>
<dbReference type="PANTHER" id="PTHR43433">
    <property type="entry name" value="HYDROLASE, ALPHA/BETA FOLD FAMILY PROTEIN"/>
    <property type="match status" value="1"/>
</dbReference>
<organism evidence="2 3">
    <name type="scientific">Kribbella antiqua</name>
    <dbReference type="NCBI Taxonomy" id="2512217"/>
    <lineage>
        <taxon>Bacteria</taxon>
        <taxon>Bacillati</taxon>
        <taxon>Actinomycetota</taxon>
        <taxon>Actinomycetes</taxon>
        <taxon>Propionibacteriales</taxon>
        <taxon>Kribbellaceae</taxon>
        <taxon>Kribbella</taxon>
    </lineage>
</organism>
<dbReference type="PRINTS" id="PR00111">
    <property type="entry name" value="ABHYDROLASE"/>
</dbReference>
<name>A0A4R2I4V2_9ACTN</name>
<dbReference type="InterPro" id="IPR029058">
    <property type="entry name" value="AB_hydrolase_fold"/>
</dbReference>
<dbReference type="InterPro" id="IPR000073">
    <property type="entry name" value="AB_hydrolase_1"/>
</dbReference>
<evidence type="ECO:0000313" key="2">
    <source>
        <dbReference type="EMBL" id="TCO38128.1"/>
    </source>
</evidence>
<gene>
    <name evidence="2" type="ORF">EV646_12141</name>
</gene>
<dbReference type="RefSeq" id="WP_132157587.1">
    <property type="nucleotide sequence ID" value="NZ_SLWR01000021.1"/>
</dbReference>
<reference evidence="2 3" key="1">
    <citation type="journal article" date="2015" name="Stand. Genomic Sci.">
        <title>Genomic Encyclopedia of Bacterial and Archaeal Type Strains, Phase III: the genomes of soil and plant-associated and newly described type strains.</title>
        <authorList>
            <person name="Whitman W.B."/>
            <person name="Woyke T."/>
            <person name="Klenk H.P."/>
            <person name="Zhou Y."/>
            <person name="Lilburn T.G."/>
            <person name="Beck B.J."/>
            <person name="De Vos P."/>
            <person name="Vandamme P."/>
            <person name="Eisen J.A."/>
            <person name="Garrity G."/>
            <person name="Hugenholtz P."/>
            <person name="Kyrpides N.C."/>
        </authorList>
    </citation>
    <scope>NUCLEOTIDE SEQUENCE [LARGE SCALE GENOMIC DNA]</scope>
    <source>
        <strain evidence="2 3">VKM Ac-2541</strain>
    </source>
</reference>
<dbReference type="Gene3D" id="3.40.50.1820">
    <property type="entry name" value="alpha/beta hydrolase"/>
    <property type="match status" value="1"/>
</dbReference>
<feature type="domain" description="AB hydrolase-1" evidence="1">
    <location>
        <begin position="28"/>
        <end position="258"/>
    </location>
</feature>
<dbReference type="AlphaFoldDB" id="A0A4R2I4V2"/>
<dbReference type="Proteomes" id="UP000295573">
    <property type="component" value="Unassembled WGS sequence"/>
</dbReference>
<dbReference type="InterPro" id="IPR050471">
    <property type="entry name" value="AB_hydrolase"/>
</dbReference>
<dbReference type="SUPFAM" id="SSF53474">
    <property type="entry name" value="alpha/beta-Hydrolases"/>
    <property type="match status" value="1"/>
</dbReference>
<protein>
    <submittedName>
        <fullName evidence="2">Pimeloyl-ACP methyl ester carboxylesterase</fullName>
    </submittedName>
</protein>
<dbReference type="EMBL" id="SLWR01000021">
    <property type="protein sequence ID" value="TCO38128.1"/>
    <property type="molecule type" value="Genomic_DNA"/>
</dbReference>
<evidence type="ECO:0000259" key="1">
    <source>
        <dbReference type="Pfam" id="PF00561"/>
    </source>
</evidence>
<proteinExistence type="predicted"/>
<keyword evidence="3" id="KW-1185">Reference proteome</keyword>
<dbReference type="GO" id="GO:0003824">
    <property type="term" value="F:catalytic activity"/>
    <property type="evidence" value="ECO:0007669"/>
    <property type="project" value="UniProtKB-ARBA"/>
</dbReference>